<accession>K6Y9J1</accession>
<dbReference type="OrthoDB" id="9782876at2"/>
<gene>
    <name evidence="1" type="ORF">GPAL_2552</name>
</gene>
<proteinExistence type="predicted"/>
<dbReference type="EMBL" id="BAEQ01000045">
    <property type="protein sequence ID" value="GAC29409.1"/>
    <property type="molecule type" value="Genomic_DNA"/>
</dbReference>
<protein>
    <submittedName>
        <fullName evidence="1">Uncharacterized protein</fullName>
    </submittedName>
</protein>
<evidence type="ECO:0000313" key="2">
    <source>
        <dbReference type="Proteomes" id="UP000006251"/>
    </source>
</evidence>
<dbReference type="AlphaFoldDB" id="K6Y9J1"/>
<dbReference type="RefSeq" id="WP_006012278.1">
    <property type="nucleotide sequence ID" value="NZ_AUAV01000011.1"/>
</dbReference>
<keyword evidence="2" id="KW-1185">Reference proteome</keyword>
<reference evidence="2" key="1">
    <citation type="journal article" date="2014" name="Environ. Microbiol.">
        <title>Comparative genomics of the marine bacterial genus Glaciecola reveals the high degree of genomic diversity and genomic characteristic for cold adaptation.</title>
        <authorList>
            <person name="Qin Q.L."/>
            <person name="Xie B.B."/>
            <person name="Yu Y."/>
            <person name="Shu Y.L."/>
            <person name="Rong J.C."/>
            <person name="Zhang Y.J."/>
            <person name="Zhao D.L."/>
            <person name="Chen X.L."/>
            <person name="Zhang X.Y."/>
            <person name="Chen B."/>
            <person name="Zhou B.C."/>
            <person name="Zhang Y.Z."/>
        </authorList>
    </citation>
    <scope>NUCLEOTIDE SEQUENCE [LARGE SCALE GENOMIC DNA]</scope>
    <source>
        <strain evidence="2">ACAM 615</strain>
    </source>
</reference>
<sequence length="134" mass="14951">MPHSEANDNLEEKSKCKILSLVADETTEITLSDLPVFGASLTFREDIATLQNSIVDPSQLIGWIDCSSLTKLACLNQQHYFDAQHFMRVKQNQLFFSKTVKVHTVNTDLNNSKKILTFSIVPASKSPVVVKIKG</sequence>
<organism evidence="1 2">
    <name type="scientific">Brumicola pallidula DSM 14239 = ACAM 615</name>
    <dbReference type="NCBI Taxonomy" id="1121922"/>
    <lineage>
        <taxon>Bacteria</taxon>
        <taxon>Pseudomonadati</taxon>
        <taxon>Pseudomonadota</taxon>
        <taxon>Gammaproteobacteria</taxon>
        <taxon>Alteromonadales</taxon>
        <taxon>Alteromonadaceae</taxon>
        <taxon>Brumicola</taxon>
    </lineage>
</organism>
<evidence type="ECO:0000313" key="1">
    <source>
        <dbReference type="EMBL" id="GAC29409.1"/>
    </source>
</evidence>
<comment type="caution">
    <text evidence="1">The sequence shown here is derived from an EMBL/GenBank/DDBJ whole genome shotgun (WGS) entry which is preliminary data.</text>
</comment>
<dbReference type="Proteomes" id="UP000006251">
    <property type="component" value="Unassembled WGS sequence"/>
</dbReference>
<name>K6Y9J1_9ALTE</name>